<reference evidence="2" key="1">
    <citation type="submission" date="2023-11" db="EMBL/GenBank/DDBJ databases">
        <title>Identification and selenium tolerance of Delftia acidovorans R3-25.</title>
        <authorList>
            <person name="Zhang S."/>
            <person name="Liu Y."/>
            <person name="Guo Y."/>
        </authorList>
    </citation>
    <scope>NUCLEOTIDE SEQUENCE</scope>
    <source>
        <strain evidence="2">R3-25</strain>
    </source>
</reference>
<evidence type="ECO:0000313" key="2">
    <source>
        <dbReference type="EMBL" id="MDX4953205.1"/>
    </source>
</evidence>
<proteinExistence type="predicted"/>
<comment type="caution">
    <text evidence="2">The sequence shown here is derived from an EMBL/GenBank/DDBJ whole genome shotgun (WGS) entry which is preliminary data.</text>
</comment>
<gene>
    <name evidence="2" type="ORF">SGN30_07180</name>
</gene>
<dbReference type="EMBL" id="JAWWMZ010000002">
    <property type="protein sequence ID" value="MDX4953205.1"/>
    <property type="molecule type" value="Genomic_DNA"/>
</dbReference>
<keyword evidence="1" id="KW-0472">Membrane</keyword>
<sequence length="98" mass="10442">MAVVGASGLSKDALHIYVGLTVALAACAVLRRPLGSWTPLLAALVVAMTGELLDMRDDIASLGYWRWGASLHDIANTVFWPAVLAALARWSSVLGRRP</sequence>
<organism evidence="2 3">
    <name type="scientific">Delftia acidovorans</name>
    <name type="common">Pseudomonas acidovorans</name>
    <name type="synonym">Comamonas acidovorans</name>
    <dbReference type="NCBI Taxonomy" id="80866"/>
    <lineage>
        <taxon>Bacteria</taxon>
        <taxon>Pseudomonadati</taxon>
        <taxon>Pseudomonadota</taxon>
        <taxon>Betaproteobacteria</taxon>
        <taxon>Burkholderiales</taxon>
        <taxon>Comamonadaceae</taxon>
        <taxon>Delftia</taxon>
    </lineage>
</organism>
<dbReference type="Proteomes" id="UP001287445">
    <property type="component" value="Unassembled WGS sequence"/>
</dbReference>
<accession>A0AAJ2V825</accession>
<keyword evidence="1" id="KW-0812">Transmembrane</keyword>
<dbReference type="RefSeq" id="WP_013800956.1">
    <property type="nucleotide sequence ID" value="NZ_DAMCBU010000002.1"/>
</dbReference>
<dbReference type="AlphaFoldDB" id="A0AAJ2V825"/>
<protein>
    <submittedName>
        <fullName evidence="2">Uncharacterized protein</fullName>
    </submittedName>
</protein>
<feature type="transmembrane region" description="Helical" evidence="1">
    <location>
        <begin position="65"/>
        <end position="88"/>
    </location>
</feature>
<name>A0AAJ2V825_DELAC</name>
<evidence type="ECO:0000313" key="3">
    <source>
        <dbReference type="Proteomes" id="UP001287445"/>
    </source>
</evidence>
<evidence type="ECO:0000256" key="1">
    <source>
        <dbReference type="SAM" id="Phobius"/>
    </source>
</evidence>
<feature type="transmembrane region" description="Helical" evidence="1">
    <location>
        <begin position="13"/>
        <end position="30"/>
    </location>
</feature>
<keyword evidence="1" id="KW-1133">Transmembrane helix</keyword>